<comment type="caution">
    <text evidence="6">The sequence shown here is derived from an EMBL/GenBank/DDBJ whole genome shotgun (WGS) entry which is preliminary data.</text>
</comment>
<reference evidence="6 7" key="1">
    <citation type="submission" date="2022-04" db="EMBL/GenBank/DDBJ databases">
        <authorList>
            <person name="Ye Y.-Q."/>
            <person name="Du Z.-J."/>
        </authorList>
    </citation>
    <scope>NUCLEOTIDE SEQUENCE [LARGE SCALE GENOMIC DNA]</scope>
    <source>
        <strain evidence="6 7">A6E488</strain>
    </source>
</reference>
<keyword evidence="4 5" id="KW-0472">Membrane</keyword>
<evidence type="ECO:0000313" key="7">
    <source>
        <dbReference type="Proteomes" id="UP001320898"/>
    </source>
</evidence>
<dbReference type="NCBIfam" id="NF009407">
    <property type="entry name" value="PRK12768.1"/>
    <property type="match status" value="1"/>
</dbReference>
<dbReference type="Proteomes" id="UP001320898">
    <property type="component" value="Unassembled WGS sequence"/>
</dbReference>
<comment type="subcellular location">
    <subcellularLocation>
        <location evidence="1">Membrane</location>
        <topology evidence="1">Multi-pass membrane protein</topology>
    </subcellularLocation>
</comment>
<dbReference type="EMBL" id="JALIDZ010000004">
    <property type="protein sequence ID" value="MCT8972186.1"/>
    <property type="molecule type" value="Genomic_DNA"/>
</dbReference>
<keyword evidence="2 5" id="KW-0812">Transmembrane</keyword>
<keyword evidence="7" id="KW-1185">Reference proteome</keyword>
<organism evidence="6 7">
    <name type="scientific">Microbaculum marinisediminis</name>
    <dbReference type="NCBI Taxonomy" id="2931392"/>
    <lineage>
        <taxon>Bacteria</taxon>
        <taxon>Pseudomonadati</taxon>
        <taxon>Pseudomonadota</taxon>
        <taxon>Alphaproteobacteria</taxon>
        <taxon>Hyphomicrobiales</taxon>
        <taxon>Tepidamorphaceae</taxon>
        <taxon>Microbaculum</taxon>
    </lineage>
</organism>
<evidence type="ECO:0000313" key="6">
    <source>
        <dbReference type="EMBL" id="MCT8972186.1"/>
    </source>
</evidence>
<proteinExistence type="predicted"/>
<evidence type="ECO:0000256" key="5">
    <source>
        <dbReference type="SAM" id="Phobius"/>
    </source>
</evidence>
<sequence length="228" mass="24638">MIADAFAALSDVVSKPFRAILLRTLGFTLAGLIALWIILVWVFNHFVTLPWGWAETTVDIIAGAGFVVAMVFLVAPVSSLVAGLFLDEIAEKVERTAFPSDPVGSPLPLPQVLVSSVKFFGVVILANLIALVLLLLPGINLVAFLLVNAYLLGREYFELAALRFRPYDEARTLRRAYAGQVFGGGLIVALFVMIPIVNLATPLFATAFMVRLHKRISAQGRTSAQGAV</sequence>
<accession>A0AAW5QVV1</accession>
<evidence type="ECO:0000256" key="4">
    <source>
        <dbReference type="ARBA" id="ARBA00023136"/>
    </source>
</evidence>
<feature type="transmembrane region" description="Helical" evidence="5">
    <location>
        <begin position="181"/>
        <end position="205"/>
    </location>
</feature>
<feature type="transmembrane region" description="Helical" evidence="5">
    <location>
        <begin position="20"/>
        <end position="43"/>
    </location>
</feature>
<protein>
    <submittedName>
        <fullName evidence="6">Sulfate transporter family protein</fullName>
    </submittedName>
</protein>
<dbReference type="InterPro" id="IPR059112">
    <property type="entry name" value="CysZ/EI24"/>
</dbReference>
<evidence type="ECO:0000256" key="2">
    <source>
        <dbReference type="ARBA" id="ARBA00022692"/>
    </source>
</evidence>
<gene>
    <name evidence="6" type="ORF">MUB46_09985</name>
</gene>
<evidence type="ECO:0000256" key="3">
    <source>
        <dbReference type="ARBA" id="ARBA00022989"/>
    </source>
</evidence>
<dbReference type="Pfam" id="PF07264">
    <property type="entry name" value="EI24"/>
    <property type="match status" value="1"/>
</dbReference>
<feature type="transmembrane region" description="Helical" evidence="5">
    <location>
        <begin position="63"/>
        <end position="86"/>
    </location>
</feature>
<evidence type="ECO:0000256" key="1">
    <source>
        <dbReference type="ARBA" id="ARBA00004141"/>
    </source>
</evidence>
<dbReference type="AlphaFoldDB" id="A0AAW5QVV1"/>
<keyword evidence="3 5" id="KW-1133">Transmembrane helix</keyword>
<feature type="transmembrane region" description="Helical" evidence="5">
    <location>
        <begin position="119"/>
        <end position="147"/>
    </location>
</feature>
<dbReference type="RefSeq" id="WP_261615757.1">
    <property type="nucleotide sequence ID" value="NZ_JALIDZ010000004.1"/>
</dbReference>
<name>A0AAW5QVV1_9HYPH</name>